<evidence type="ECO:0000256" key="2">
    <source>
        <dbReference type="ARBA" id="ARBA00004651"/>
    </source>
</evidence>
<dbReference type="SMART" id="SM00448">
    <property type="entry name" value="REC"/>
    <property type="match status" value="1"/>
</dbReference>
<dbReference type="InterPro" id="IPR035965">
    <property type="entry name" value="PAS-like_dom_sf"/>
</dbReference>
<dbReference type="SUPFAM" id="SSF47384">
    <property type="entry name" value="Homodimeric domain of signal transducing histidine kinase"/>
    <property type="match status" value="1"/>
</dbReference>
<keyword evidence="14" id="KW-0067">ATP-binding</keyword>
<organism evidence="14 15">
    <name type="scientific">Jannaschia ovalis</name>
    <dbReference type="NCBI Taxonomy" id="3038773"/>
    <lineage>
        <taxon>Bacteria</taxon>
        <taxon>Pseudomonadati</taxon>
        <taxon>Pseudomonadota</taxon>
        <taxon>Alphaproteobacteria</taxon>
        <taxon>Rhodobacterales</taxon>
        <taxon>Roseobacteraceae</taxon>
        <taxon>Jannaschia</taxon>
    </lineage>
</organism>
<reference evidence="14 15" key="1">
    <citation type="submission" date="2023-04" db="EMBL/GenBank/DDBJ databases">
        <title>Jannaschia ovalis sp. nov., a marine bacterium isolated from sea tidal flat.</title>
        <authorList>
            <person name="Kwon D.Y."/>
            <person name="Kim J.-J."/>
        </authorList>
    </citation>
    <scope>NUCLEOTIDE SEQUENCE [LARGE SCALE GENOMIC DNA]</scope>
    <source>
        <strain evidence="14 15">GRR-S6-38</strain>
    </source>
</reference>
<evidence type="ECO:0000256" key="8">
    <source>
        <dbReference type="ARBA" id="ARBA00023136"/>
    </source>
</evidence>
<dbReference type="Gene3D" id="3.30.565.10">
    <property type="entry name" value="Histidine kinase-like ATPase, C-terminal domain"/>
    <property type="match status" value="1"/>
</dbReference>
<dbReference type="InterPro" id="IPR004358">
    <property type="entry name" value="Sig_transdc_His_kin-like_C"/>
</dbReference>
<dbReference type="InterPro" id="IPR011006">
    <property type="entry name" value="CheY-like_superfamily"/>
</dbReference>
<evidence type="ECO:0000256" key="10">
    <source>
        <dbReference type="SAM" id="Phobius"/>
    </source>
</evidence>
<dbReference type="InterPro" id="IPR036097">
    <property type="entry name" value="HisK_dim/P_sf"/>
</dbReference>
<dbReference type="PROSITE" id="PS50109">
    <property type="entry name" value="HIS_KIN"/>
    <property type="match status" value="1"/>
</dbReference>
<evidence type="ECO:0000259" key="13">
    <source>
        <dbReference type="PROSITE" id="PS50112"/>
    </source>
</evidence>
<dbReference type="Pfam" id="PF02518">
    <property type="entry name" value="HATPase_c"/>
    <property type="match status" value="1"/>
</dbReference>
<feature type="transmembrane region" description="Helical" evidence="10">
    <location>
        <begin position="38"/>
        <end position="56"/>
    </location>
</feature>
<name>A0ABY8LAT4_9RHOB</name>
<keyword evidence="4" id="KW-1003">Cell membrane</keyword>
<dbReference type="PANTHER" id="PTHR43547:SF2">
    <property type="entry name" value="HYBRID SIGNAL TRANSDUCTION HISTIDINE KINASE C"/>
    <property type="match status" value="1"/>
</dbReference>
<keyword evidence="7 10" id="KW-1133">Transmembrane helix</keyword>
<feature type="transmembrane region" description="Helical" evidence="10">
    <location>
        <begin position="68"/>
        <end position="93"/>
    </location>
</feature>
<dbReference type="InterPro" id="IPR003661">
    <property type="entry name" value="HisK_dim/P_dom"/>
</dbReference>
<dbReference type="InterPro" id="IPR011620">
    <property type="entry name" value="Sig_transdc_His_kinase_LytS_TM"/>
</dbReference>
<evidence type="ECO:0000256" key="4">
    <source>
        <dbReference type="ARBA" id="ARBA00022475"/>
    </source>
</evidence>
<dbReference type="Gene3D" id="3.40.50.2300">
    <property type="match status" value="1"/>
</dbReference>
<evidence type="ECO:0000256" key="5">
    <source>
        <dbReference type="ARBA" id="ARBA00022553"/>
    </source>
</evidence>
<dbReference type="PANTHER" id="PTHR43547">
    <property type="entry name" value="TWO-COMPONENT HISTIDINE KINASE"/>
    <property type="match status" value="1"/>
</dbReference>
<dbReference type="SUPFAM" id="SSF52172">
    <property type="entry name" value="CheY-like"/>
    <property type="match status" value="1"/>
</dbReference>
<accession>A0ABY8LAT4</accession>
<dbReference type="EMBL" id="CP122537">
    <property type="protein sequence ID" value="WGH78443.1"/>
    <property type="molecule type" value="Genomic_DNA"/>
</dbReference>
<evidence type="ECO:0000256" key="3">
    <source>
        <dbReference type="ARBA" id="ARBA00012438"/>
    </source>
</evidence>
<dbReference type="Gene3D" id="3.30.450.20">
    <property type="entry name" value="PAS domain"/>
    <property type="match status" value="1"/>
</dbReference>
<dbReference type="PROSITE" id="PS50112">
    <property type="entry name" value="PAS"/>
    <property type="match status" value="1"/>
</dbReference>
<comment type="catalytic activity">
    <reaction evidence="1">
        <text>ATP + protein L-histidine = ADP + protein N-phospho-L-histidine.</text>
        <dbReference type="EC" id="2.7.13.3"/>
    </reaction>
</comment>
<dbReference type="InterPro" id="IPR000014">
    <property type="entry name" value="PAS"/>
</dbReference>
<evidence type="ECO:0000256" key="7">
    <source>
        <dbReference type="ARBA" id="ARBA00022989"/>
    </source>
</evidence>
<dbReference type="Pfam" id="PF07694">
    <property type="entry name" value="5TM-5TMR_LYT"/>
    <property type="match status" value="1"/>
</dbReference>
<dbReference type="Gene3D" id="1.10.287.130">
    <property type="match status" value="1"/>
</dbReference>
<keyword evidence="15" id="KW-1185">Reference proteome</keyword>
<keyword evidence="8 10" id="KW-0472">Membrane</keyword>
<feature type="domain" description="Histidine kinase" evidence="11">
    <location>
        <begin position="332"/>
        <end position="551"/>
    </location>
</feature>
<dbReference type="CDD" id="cd00075">
    <property type="entry name" value="HATPase"/>
    <property type="match status" value="1"/>
</dbReference>
<dbReference type="SMART" id="SM00388">
    <property type="entry name" value="HisKA"/>
    <property type="match status" value="1"/>
</dbReference>
<evidence type="ECO:0000256" key="1">
    <source>
        <dbReference type="ARBA" id="ARBA00000085"/>
    </source>
</evidence>
<keyword evidence="14" id="KW-0547">Nucleotide-binding</keyword>
<dbReference type="GO" id="GO:0005524">
    <property type="term" value="F:ATP binding"/>
    <property type="evidence" value="ECO:0007669"/>
    <property type="project" value="UniProtKB-KW"/>
</dbReference>
<dbReference type="PROSITE" id="PS50110">
    <property type="entry name" value="RESPONSE_REGULATORY"/>
    <property type="match status" value="1"/>
</dbReference>
<comment type="subcellular location">
    <subcellularLocation>
        <location evidence="2">Cell membrane</location>
        <topology evidence="2">Multi-pass membrane protein</topology>
    </subcellularLocation>
</comment>
<dbReference type="RefSeq" id="WP_279965194.1">
    <property type="nucleotide sequence ID" value="NZ_CP122537.1"/>
</dbReference>
<feature type="modified residue" description="4-aspartylphosphate" evidence="9">
    <location>
        <position position="622"/>
    </location>
</feature>
<dbReference type="Proteomes" id="UP001243420">
    <property type="component" value="Chromosome"/>
</dbReference>
<evidence type="ECO:0000259" key="11">
    <source>
        <dbReference type="PROSITE" id="PS50109"/>
    </source>
</evidence>
<dbReference type="InterPro" id="IPR001789">
    <property type="entry name" value="Sig_transdc_resp-reg_receiver"/>
</dbReference>
<dbReference type="SMART" id="SM00387">
    <property type="entry name" value="HATPase_c"/>
    <property type="match status" value="1"/>
</dbReference>
<dbReference type="InterPro" id="IPR003594">
    <property type="entry name" value="HATPase_dom"/>
</dbReference>
<dbReference type="SUPFAM" id="SSF55785">
    <property type="entry name" value="PYP-like sensor domain (PAS domain)"/>
    <property type="match status" value="1"/>
</dbReference>
<sequence>MFSLFLDLIQTGSVMLLPVLLITAIRGQFERRRVLRDALLGAVFATVGLVVMAGGVELVPGIRTDPRAAVVTLSGLFGGPISLIITSAALAGFRLAQGGMGAVPGAIYIFGTGAATLALWLWVHRGGRRRITNRHVRLAAAVASVTPVVVLLFVSKASWSVFLMSNALSMPTNFLVVMLVGALLVRDREREIAILHRSEKQAQINAIAKNAPAVFFQLVQDASGLPRFTYLSAAAERILGRPPETMMGEGRTLFTLFPELDQADLRARLADPDAEANWPLDLAYAHPDGPRWLRLDAGGRRDVHDALVWDGTIIDITAQREADQMKDDFVSVVSHELRTPLTSIRGALGLALNSKDPPLPGPVENMLRIANRNAERLVDLVNEILDSQKIQAGQMELVLETGPIRPVVEAAITAVSEFAPGKRIAVHFEDEAPQAAALIDDTRLALVFENLLSNALKFAPPDSRVTVTSRVVGSEIRISVADAGPGIPADFHEHVFDRFRQAQSAHNRSTGGTGLGLSIARSLVEAMSGRIWFDTVEGAGTTFHVALPCAAAPPAADDAPLRTPRGATEGWVPHLLYVEDDDSLQQIIRSRIDSTVRISAARTLEEAEAVFRRECVDVLLLDLDLPDGMATNFLNRIPARIPVIVFSAFEVDAEATTRRARVMTKSRVPEGEVVAAVLAAIESVRPGRARAVA</sequence>
<dbReference type="InterPro" id="IPR036890">
    <property type="entry name" value="HATPase_C_sf"/>
</dbReference>
<evidence type="ECO:0000256" key="6">
    <source>
        <dbReference type="ARBA" id="ARBA00022692"/>
    </source>
</evidence>
<dbReference type="SUPFAM" id="SSF55874">
    <property type="entry name" value="ATPase domain of HSP90 chaperone/DNA topoisomerase II/histidine kinase"/>
    <property type="match status" value="1"/>
</dbReference>
<dbReference type="EC" id="2.7.13.3" evidence="3"/>
<dbReference type="CDD" id="cd00130">
    <property type="entry name" value="PAS"/>
    <property type="match status" value="1"/>
</dbReference>
<dbReference type="CDD" id="cd00082">
    <property type="entry name" value="HisKA"/>
    <property type="match status" value="1"/>
</dbReference>
<protein>
    <recommendedName>
        <fullName evidence="3">histidine kinase</fullName>
        <ecNumber evidence="3">2.7.13.3</ecNumber>
    </recommendedName>
</protein>
<feature type="transmembrane region" description="Helical" evidence="10">
    <location>
        <begin position="5"/>
        <end position="26"/>
    </location>
</feature>
<feature type="domain" description="Response regulatory" evidence="12">
    <location>
        <begin position="574"/>
        <end position="680"/>
    </location>
</feature>
<dbReference type="PRINTS" id="PR00344">
    <property type="entry name" value="BCTRLSENSOR"/>
</dbReference>
<evidence type="ECO:0000313" key="14">
    <source>
        <dbReference type="EMBL" id="WGH78443.1"/>
    </source>
</evidence>
<keyword evidence="6 10" id="KW-0812">Transmembrane</keyword>
<proteinExistence type="predicted"/>
<feature type="transmembrane region" description="Helical" evidence="10">
    <location>
        <begin position="105"/>
        <end position="123"/>
    </location>
</feature>
<feature type="transmembrane region" description="Helical" evidence="10">
    <location>
        <begin position="135"/>
        <end position="155"/>
    </location>
</feature>
<feature type="domain" description="PAS" evidence="13">
    <location>
        <begin position="218"/>
        <end position="269"/>
    </location>
</feature>
<gene>
    <name evidence="14" type="ORF">P8627_15695</name>
</gene>
<dbReference type="Pfam" id="PF00512">
    <property type="entry name" value="HisKA"/>
    <property type="match status" value="1"/>
</dbReference>
<evidence type="ECO:0000259" key="12">
    <source>
        <dbReference type="PROSITE" id="PS50110"/>
    </source>
</evidence>
<evidence type="ECO:0000256" key="9">
    <source>
        <dbReference type="PROSITE-ProRule" id="PRU00169"/>
    </source>
</evidence>
<keyword evidence="5 9" id="KW-0597">Phosphoprotein</keyword>
<evidence type="ECO:0000313" key="15">
    <source>
        <dbReference type="Proteomes" id="UP001243420"/>
    </source>
</evidence>
<dbReference type="InterPro" id="IPR005467">
    <property type="entry name" value="His_kinase_dom"/>
</dbReference>